<organism evidence="3 4">
    <name type="scientific">Tritrichomonas musculus</name>
    <dbReference type="NCBI Taxonomy" id="1915356"/>
    <lineage>
        <taxon>Eukaryota</taxon>
        <taxon>Metamonada</taxon>
        <taxon>Parabasalia</taxon>
        <taxon>Tritrichomonadida</taxon>
        <taxon>Tritrichomonadidae</taxon>
        <taxon>Tritrichomonas</taxon>
    </lineage>
</organism>
<evidence type="ECO:0000313" key="3">
    <source>
        <dbReference type="EMBL" id="KAK8840617.1"/>
    </source>
</evidence>
<dbReference type="Gene3D" id="1.10.510.10">
    <property type="entry name" value="Transferase(Phosphotransferase) domain 1"/>
    <property type="match status" value="1"/>
</dbReference>
<evidence type="ECO:0000259" key="2">
    <source>
        <dbReference type="PROSITE" id="PS50011"/>
    </source>
</evidence>
<accession>A0ABR2H4W3</accession>
<dbReference type="PROSITE" id="PS50011">
    <property type="entry name" value="PROTEIN_KINASE_DOM"/>
    <property type="match status" value="1"/>
</dbReference>
<keyword evidence="4" id="KW-1185">Reference proteome</keyword>
<feature type="domain" description="Protein kinase" evidence="2">
    <location>
        <begin position="92"/>
        <end position="336"/>
    </location>
</feature>
<dbReference type="Proteomes" id="UP001470230">
    <property type="component" value="Unassembled WGS sequence"/>
</dbReference>
<dbReference type="PANTHER" id="PTHR23257">
    <property type="entry name" value="SERINE-THREONINE PROTEIN KINASE"/>
    <property type="match status" value="1"/>
</dbReference>
<dbReference type="InterPro" id="IPR011009">
    <property type="entry name" value="Kinase-like_dom_sf"/>
</dbReference>
<dbReference type="Pfam" id="PF00069">
    <property type="entry name" value="Pkinase"/>
    <property type="match status" value="1"/>
</dbReference>
<reference evidence="3 4" key="1">
    <citation type="submission" date="2024-04" db="EMBL/GenBank/DDBJ databases">
        <title>Tritrichomonas musculus Genome.</title>
        <authorList>
            <person name="Alves-Ferreira E."/>
            <person name="Grigg M."/>
            <person name="Lorenzi H."/>
            <person name="Galac M."/>
        </authorList>
    </citation>
    <scope>NUCLEOTIDE SEQUENCE [LARGE SCALE GENOMIC DNA]</scope>
    <source>
        <strain evidence="3 4">EAF2021</strain>
    </source>
</reference>
<name>A0ABR2H4W3_9EUKA</name>
<keyword evidence="1" id="KW-0175">Coiled coil</keyword>
<protein>
    <recommendedName>
        <fullName evidence="2">Protein kinase domain-containing protein</fullName>
    </recommendedName>
</protein>
<evidence type="ECO:0000313" key="4">
    <source>
        <dbReference type="Proteomes" id="UP001470230"/>
    </source>
</evidence>
<dbReference type="InterPro" id="IPR000719">
    <property type="entry name" value="Prot_kinase_dom"/>
</dbReference>
<dbReference type="InterPro" id="IPR050167">
    <property type="entry name" value="Ser_Thr_protein_kinase"/>
</dbReference>
<dbReference type="EMBL" id="JAPFFF010000044">
    <property type="protein sequence ID" value="KAK8840617.1"/>
    <property type="molecule type" value="Genomic_DNA"/>
</dbReference>
<comment type="caution">
    <text evidence="3">The sequence shown here is derived from an EMBL/GenBank/DDBJ whole genome shotgun (WGS) entry which is preliminary data.</text>
</comment>
<sequence>MIFHTLLFNIIPTFYFKSTQKEDDKKLIDELKSQLAAKIKELDDLQQISENQKSKIEQLNDEILRLKRSQSSTQPQKGFSLQILDDNALDELETIEELDYNNNGKILKVAKKAFYVLKVMNTSNKTHQQFKQFIKEYEIMNMLEHPNILKAFGIYLSSKNRPPSILLEFCKCNLEAAINDKLFSNVDIAFVIYQIAEGMKYVHKLKIIHRNLKPTNILIATDGTIKISDFGISKLMTPEEITMTMGAGTQKFMAPEIINEVEYNEKVDVYSFGVLVFYILSGGKMPKITVTQIGTGKKAEIPSDFTQSAKDLINECWNFNPADRPSFEDICRKLILNAGSLLNFTNQETKNVNDLIKNHQQRIPPY</sequence>
<feature type="coiled-coil region" evidence="1">
    <location>
        <begin position="21"/>
        <end position="69"/>
    </location>
</feature>
<dbReference type="SUPFAM" id="SSF56112">
    <property type="entry name" value="Protein kinase-like (PK-like)"/>
    <property type="match status" value="1"/>
</dbReference>
<evidence type="ECO:0000256" key="1">
    <source>
        <dbReference type="SAM" id="Coils"/>
    </source>
</evidence>
<gene>
    <name evidence="3" type="ORF">M9Y10_030389</name>
</gene>
<proteinExistence type="predicted"/>